<proteinExistence type="predicted"/>
<accession>A0ABQ6JWH5</accession>
<dbReference type="SUPFAM" id="SSF48498">
    <property type="entry name" value="Tetracyclin repressor-like, C-terminal domain"/>
    <property type="match status" value="1"/>
</dbReference>
<gene>
    <name evidence="6" type="ORF">GCM10025869_25760</name>
</gene>
<keyword evidence="2 4" id="KW-0238">DNA-binding</keyword>
<protein>
    <submittedName>
        <fullName evidence="6">Transcriptional regulator, TetR family protein</fullName>
    </submittedName>
</protein>
<reference evidence="7" key="1">
    <citation type="journal article" date="2019" name="Int. J. Syst. Evol. Microbiol.">
        <title>The Global Catalogue of Microorganisms (GCM) 10K type strain sequencing project: providing services to taxonomists for standard genome sequencing and annotation.</title>
        <authorList>
            <consortium name="The Broad Institute Genomics Platform"/>
            <consortium name="The Broad Institute Genome Sequencing Center for Infectious Disease"/>
            <person name="Wu L."/>
            <person name="Ma J."/>
        </authorList>
    </citation>
    <scope>NUCLEOTIDE SEQUENCE [LARGE SCALE GENOMIC DNA]</scope>
    <source>
        <strain evidence="7">NBRC 108755</strain>
    </source>
</reference>
<evidence type="ECO:0000256" key="4">
    <source>
        <dbReference type="PROSITE-ProRule" id="PRU00335"/>
    </source>
</evidence>
<sequence>MTISADASTAKRLTARGAKTRARIVAAAAELMYVRGVGATTLDEVVAASGVSKSQLYHHFAGKEMLVRAVIDLTGERVMQRERDALSTVSTMAGLRRWRDALVQNNALRHGAYGCSLGSLASDVADQDEVARRTLHELFGAWQALLADALGRMREAGVLPPDAPVEQLATGLMGAVQGGYMLAQTAHNVAPMGTSIDMALAHIESLTVR</sequence>
<dbReference type="Pfam" id="PF21993">
    <property type="entry name" value="TetR_C_13_2"/>
    <property type="match status" value="1"/>
</dbReference>
<dbReference type="InterPro" id="IPR036271">
    <property type="entry name" value="Tet_transcr_reg_TetR-rel_C_sf"/>
</dbReference>
<keyword evidence="1" id="KW-0805">Transcription regulation</keyword>
<dbReference type="Pfam" id="PF00440">
    <property type="entry name" value="TetR_N"/>
    <property type="match status" value="1"/>
</dbReference>
<dbReference type="RefSeq" id="WP_284300670.1">
    <property type="nucleotide sequence ID" value="NZ_BSVA01000001.1"/>
</dbReference>
<keyword evidence="3" id="KW-0804">Transcription</keyword>
<organism evidence="6 7">
    <name type="scientific">Homoserinibacter gongjuensis</name>
    <dbReference type="NCBI Taxonomy" id="1162968"/>
    <lineage>
        <taxon>Bacteria</taxon>
        <taxon>Bacillati</taxon>
        <taxon>Actinomycetota</taxon>
        <taxon>Actinomycetes</taxon>
        <taxon>Micrococcales</taxon>
        <taxon>Microbacteriaceae</taxon>
        <taxon>Homoserinibacter</taxon>
    </lineage>
</organism>
<dbReference type="EMBL" id="BSVA01000001">
    <property type="protein sequence ID" value="GMA92047.1"/>
    <property type="molecule type" value="Genomic_DNA"/>
</dbReference>
<name>A0ABQ6JWH5_9MICO</name>
<dbReference type="Proteomes" id="UP001157069">
    <property type="component" value="Unassembled WGS sequence"/>
</dbReference>
<evidence type="ECO:0000256" key="1">
    <source>
        <dbReference type="ARBA" id="ARBA00023015"/>
    </source>
</evidence>
<evidence type="ECO:0000313" key="7">
    <source>
        <dbReference type="Proteomes" id="UP001157069"/>
    </source>
</evidence>
<keyword evidence="7" id="KW-1185">Reference proteome</keyword>
<dbReference type="PROSITE" id="PS50977">
    <property type="entry name" value="HTH_TETR_2"/>
    <property type="match status" value="1"/>
</dbReference>
<dbReference type="InterPro" id="IPR001647">
    <property type="entry name" value="HTH_TetR"/>
</dbReference>
<dbReference type="Gene3D" id="1.10.357.10">
    <property type="entry name" value="Tetracycline Repressor, domain 2"/>
    <property type="match status" value="1"/>
</dbReference>
<evidence type="ECO:0000259" key="5">
    <source>
        <dbReference type="PROSITE" id="PS50977"/>
    </source>
</evidence>
<dbReference type="PRINTS" id="PR00455">
    <property type="entry name" value="HTHTETR"/>
</dbReference>
<feature type="domain" description="HTH tetR-type" evidence="5">
    <location>
        <begin position="18"/>
        <end position="78"/>
    </location>
</feature>
<dbReference type="InterPro" id="IPR054156">
    <property type="entry name" value="YxaF_TetR_C"/>
</dbReference>
<evidence type="ECO:0000313" key="6">
    <source>
        <dbReference type="EMBL" id="GMA92047.1"/>
    </source>
</evidence>
<dbReference type="PANTHER" id="PTHR47506">
    <property type="entry name" value="TRANSCRIPTIONAL REGULATORY PROTEIN"/>
    <property type="match status" value="1"/>
</dbReference>
<dbReference type="PANTHER" id="PTHR47506:SF3">
    <property type="entry name" value="HTH-TYPE TRANSCRIPTIONAL REGULATOR LMRA"/>
    <property type="match status" value="1"/>
</dbReference>
<comment type="caution">
    <text evidence="6">The sequence shown here is derived from an EMBL/GenBank/DDBJ whole genome shotgun (WGS) entry which is preliminary data.</text>
</comment>
<feature type="DNA-binding region" description="H-T-H motif" evidence="4">
    <location>
        <begin position="41"/>
        <end position="60"/>
    </location>
</feature>
<evidence type="ECO:0000256" key="3">
    <source>
        <dbReference type="ARBA" id="ARBA00023163"/>
    </source>
</evidence>
<dbReference type="SUPFAM" id="SSF46689">
    <property type="entry name" value="Homeodomain-like"/>
    <property type="match status" value="1"/>
</dbReference>
<dbReference type="InterPro" id="IPR009057">
    <property type="entry name" value="Homeodomain-like_sf"/>
</dbReference>
<evidence type="ECO:0000256" key="2">
    <source>
        <dbReference type="ARBA" id="ARBA00023125"/>
    </source>
</evidence>